<gene>
    <name evidence="1" type="ORF">SAMN04488124_1452</name>
</gene>
<dbReference type="EMBL" id="FOYS01000002">
    <property type="protein sequence ID" value="SFR44920.1"/>
    <property type="molecule type" value="Genomic_DNA"/>
</dbReference>
<evidence type="ECO:0000313" key="1">
    <source>
        <dbReference type="EMBL" id="SFR44920.1"/>
    </source>
</evidence>
<sequence>MIDIDDIRSVTELDADGWSVPVGTFDGGDGIFGDGAEAWDVDGLVDPTTTELISRPSIDDFDVSTLFAGATDGSTLAGHPSTYFQQVFTENESAIRKPETFQLFERARTTDSGEPFAVFKRQLAQAQGRNTIPGLLKLALDTAEELGIDESHRGTVENVLGVSPFLEDQLVRVLKQHGVRPKYAKLAAFGTTLVLADGAIHAMGVSDADIESLTATLVDAVSIDTVEHELCLAFVLALGSELSRRARTIDVKHLVSVLEHVLRARSGRRS</sequence>
<dbReference type="AlphaFoldDB" id="A0A1I6GRW3"/>
<dbReference type="Proteomes" id="UP000243250">
    <property type="component" value="Unassembled WGS sequence"/>
</dbReference>
<keyword evidence="2" id="KW-1185">Reference proteome</keyword>
<name>A0A1I6GRW3_9EURY</name>
<dbReference type="RefSeq" id="WP_089878508.1">
    <property type="nucleotide sequence ID" value="NZ_FOYS01000002.1"/>
</dbReference>
<accession>A0A1I6GRW3</accession>
<reference evidence="2" key="1">
    <citation type="submission" date="2016-10" db="EMBL/GenBank/DDBJ databases">
        <authorList>
            <person name="Varghese N."/>
            <person name="Submissions S."/>
        </authorList>
    </citation>
    <scope>NUCLEOTIDE SEQUENCE [LARGE SCALE GENOMIC DNA]</scope>
    <source>
        <strain evidence="2">CGMCC 1.8711</strain>
    </source>
</reference>
<organism evidence="1 2">
    <name type="scientific">Halogeometricum limi</name>
    <dbReference type="NCBI Taxonomy" id="555875"/>
    <lineage>
        <taxon>Archaea</taxon>
        <taxon>Methanobacteriati</taxon>
        <taxon>Methanobacteriota</taxon>
        <taxon>Stenosarchaea group</taxon>
        <taxon>Halobacteria</taxon>
        <taxon>Halobacteriales</taxon>
        <taxon>Haloferacaceae</taxon>
        <taxon>Halogeometricum</taxon>
    </lineage>
</organism>
<protein>
    <submittedName>
        <fullName evidence="1">Uncharacterized protein</fullName>
    </submittedName>
</protein>
<evidence type="ECO:0000313" key="2">
    <source>
        <dbReference type="Proteomes" id="UP000243250"/>
    </source>
</evidence>
<proteinExistence type="predicted"/>